<dbReference type="CDD" id="cd11386">
    <property type="entry name" value="MCP_signal"/>
    <property type="match status" value="1"/>
</dbReference>
<dbReference type="SMART" id="SM00283">
    <property type="entry name" value="MA"/>
    <property type="match status" value="1"/>
</dbReference>
<dbReference type="OrthoDB" id="9179351at2"/>
<dbReference type="RefSeq" id="WP_095523159.1">
    <property type="nucleotide sequence ID" value="NZ_MDUX01000003.1"/>
</dbReference>
<evidence type="ECO:0000256" key="1">
    <source>
        <dbReference type="ARBA" id="ARBA00004141"/>
    </source>
</evidence>
<dbReference type="PROSITE" id="PS50111">
    <property type="entry name" value="CHEMOTAXIS_TRANSDUC_2"/>
    <property type="match status" value="1"/>
</dbReference>
<evidence type="ECO:0000256" key="7">
    <source>
        <dbReference type="PROSITE-ProRule" id="PRU00284"/>
    </source>
</evidence>
<dbReference type="GO" id="GO:0016020">
    <property type="term" value="C:membrane"/>
    <property type="evidence" value="ECO:0007669"/>
    <property type="project" value="UniProtKB-SubCell"/>
</dbReference>
<reference evidence="12 15" key="1">
    <citation type="submission" date="2016-08" db="EMBL/GenBank/DDBJ databases">
        <title>Candidatus Dactylopiibacterium carminicum genome sequence.</title>
        <authorList>
            <person name="Ramirez-Puebla S.T."/>
            <person name="Ormeno-Orrillo E."/>
            <person name="Vera-Ponce De Leon A."/>
            <person name="Luis L."/>
            <person name="Sanchez-Flores A."/>
            <person name="Monica R."/>
            <person name="Martinez-Romero E."/>
        </authorList>
    </citation>
    <scope>NUCLEOTIDE SEQUENCE [LARGE SCALE GENOMIC DNA]</scope>
    <source>
        <strain evidence="12">END1</strain>
    </source>
</reference>
<dbReference type="Pfam" id="PF12729">
    <property type="entry name" value="4HB_MCP_1"/>
    <property type="match status" value="1"/>
</dbReference>
<evidence type="ECO:0000259" key="11">
    <source>
        <dbReference type="PROSITE" id="PS50885"/>
    </source>
</evidence>
<dbReference type="Pfam" id="PF00015">
    <property type="entry name" value="MCPsignal"/>
    <property type="match status" value="1"/>
</dbReference>
<evidence type="ECO:0000256" key="2">
    <source>
        <dbReference type="ARBA" id="ARBA00022692"/>
    </source>
</evidence>
<evidence type="ECO:0000256" key="9">
    <source>
        <dbReference type="SAM" id="Phobius"/>
    </source>
</evidence>
<feature type="coiled-coil region" evidence="8">
    <location>
        <begin position="170"/>
        <end position="207"/>
    </location>
</feature>
<dbReference type="GO" id="GO:0004888">
    <property type="term" value="F:transmembrane signaling receptor activity"/>
    <property type="evidence" value="ECO:0007669"/>
    <property type="project" value="InterPro"/>
</dbReference>
<feature type="domain" description="HAMP" evidence="11">
    <location>
        <begin position="125"/>
        <end position="178"/>
    </location>
</feature>
<organism evidence="13 14">
    <name type="scientific">Candidatus Dactylopiibacterium carminicum</name>
    <dbReference type="NCBI Taxonomy" id="857335"/>
    <lineage>
        <taxon>Bacteria</taxon>
        <taxon>Pseudomonadati</taxon>
        <taxon>Pseudomonadota</taxon>
        <taxon>Betaproteobacteria</taxon>
        <taxon>Rhodocyclales</taxon>
        <taxon>Rhodocyclaceae</taxon>
        <taxon>Candidatus Dactylopiibacterium</taxon>
    </lineage>
</organism>
<evidence type="ECO:0000259" key="10">
    <source>
        <dbReference type="PROSITE" id="PS50111"/>
    </source>
</evidence>
<evidence type="ECO:0000313" key="12">
    <source>
        <dbReference type="EMBL" id="KAF7600590.1"/>
    </source>
</evidence>
<keyword evidence="2 9" id="KW-0812">Transmembrane</keyword>
<proteinExistence type="inferred from homology"/>
<dbReference type="PROSITE" id="PS50885">
    <property type="entry name" value="HAMP"/>
    <property type="match status" value="1"/>
</dbReference>
<evidence type="ECO:0000256" key="3">
    <source>
        <dbReference type="ARBA" id="ARBA00022989"/>
    </source>
</evidence>
<gene>
    <name evidence="12" type="ORF">BGI27_01520</name>
    <name evidence="13" type="ORF">CGU29_01650</name>
</gene>
<dbReference type="GO" id="GO:0006935">
    <property type="term" value="P:chemotaxis"/>
    <property type="evidence" value="ECO:0007669"/>
    <property type="project" value="InterPro"/>
</dbReference>
<dbReference type="PANTHER" id="PTHR32089:SF119">
    <property type="entry name" value="METHYL-ACCEPTING CHEMOTAXIS PROTEIN CTPL"/>
    <property type="match status" value="1"/>
</dbReference>
<dbReference type="InterPro" id="IPR003660">
    <property type="entry name" value="HAMP_dom"/>
</dbReference>
<dbReference type="EMBL" id="MDUX01000003">
    <property type="protein sequence ID" value="KAF7600590.1"/>
    <property type="molecule type" value="Genomic_DNA"/>
</dbReference>
<keyword evidence="3 9" id="KW-1133">Transmembrane helix</keyword>
<keyword evidence="15" id="KW-1185">Reference proteome</keyword>
<evidence type="ECO:0000256" key="6">
    <source>
        <dbReference type="ARBA" id="ARBA00029447"/>
    </source>
</evidence>
<evidence type="ECO:0000256" key="8">
    <source>
        <dbReference type="SAM" id="Coils"/>
    </source>
</evidence>
<dbReference type="InterPro" id="IPR024478">
    <property type="entry name" value="HlyB_4HB_MCP"/>
</dbReference>
<dbReference type="InterPro" id="IPR004090">
    <property type="entry name" value="Chemotax_Me-accpt_rcpt"/>
</dbReference>
<comment type="caution">
    <text evidence="13">The sequence shown here is derived from an EMBL/GenBank/DDBJ whole genome shotgun (WGS) entry which is preliminary data.</text>
</comment>
<evidence type="ECO:0000256" key="4">
    <source>
        <dbReference type="ARBA" id="ARBA00023136"/>
    </source>
</evidence>
<evidence type="ECO:0000256" key="5">
    <source>
        <dbReference type="ARBA" id="ARBA00023224"/>
    </source>
</evidence>
<dbReference type="Gene3D" id="1.10.287.950">
    <property type="entry name" value="Methyl-accepting chemotaxis protein"/>
    <property type="match status" value="1"/>
</dbReference>
<dbReference type="InterPro" id="IPR004089">
    <property type="entry name" value="MCPsignal_dom"/>
</dbReference>
<keyword evidence="8" id="KW-0175">Coiled coil</keyword>
<evidence type="ECO:0000313" key="14">
    <source>
        <dbReference type="Proteomes" id="UP000216107"/>
    </source>
</evidence>
<name>A0A272EYG8_9RHOO</name>
<dbReference type="GO" id="GO:0007165">
    <property type="term" value="P:signal transduction"/>
    <property type="evidence" value="ECO:0007669"/>
    <property type="project" value="UniProtKB-KW"/>
</dbReference>
<dbReference type="Proteomes" id="UP000216107">
    <property type="component" value="Unassembled WGS sequence"/>
</dbReference>
<keyword evidence="5 7" id="KW-0807">Transducer</keyword>
<feature type="domain" description="Methyl-accepting transducer" evidence="10">
    <location>
        <begin position="183"/>
        <end position="419"/>
    </location>
</feature>
<feature type="transmembrane region" description="Helical" evidence="9">
    <location>
        <begin position="102"/>
        <end position="124"/>
    </location>
</feature>
<protein>
    <submittedName>
        <fullName evidence="12 13">Chemotaxis protein</fullName>
    </submittedName>
</protein>
<sequence length="455" mass="48614">MRQVEESLAKSIAAYEPLVSDATDRANYDKMKSAAAIYVQMLPKVLELARTENSPAAADLLRTEITPAGNAAFEALKIVTDYNRQLGQSMQSTSAETARHSYWLVLTVIVVAVLVVVGTGWLLIRSIGLAVQGMQDTVKRIETTPDFTLRAPVRHHNEIGETAIALNSLIVRMQENLKEIAGDAQQLANASERLSNTSNEVAEAANQQSSAAASMAATMEEMTVSINHVGDRATEANMLSVESGRLAEDGSEVIGQTVTDINEIAHVVEDAAGQIRALENHSQNISRVIAVIRDVADQTNLLALNAAIEAARAGEQGRGFAVVADEVRKLAERTSSSTQEITSMIDAVRNGAQQAVTGMAHAVERVSARVDRARNASLAIQQISTGSHSAVEMVGEITSAIREQSAASTSIAQQVEHIATMAEQSSAAAHGSAEAARQLDQLAERMQRIVAGYRL</sequence>
<reference evidence="13 14" key="2">
    <citation type="submission" date="2017-07" db="EMBL/GenBank/DDBJ databases">
        <title>Candidatus Dactylopiibacterium carminicum, a nitrogen-fixing symbiont of the cochineal insect Dactylopius coccus and Dactylopius opuntiae (Hemiptera: Coccoidea: Dactylopiidae).</title>
        <authorList>
            <person name="Vera A."/>
        </authorList>
    </citation>
    <scope>NUCLEOTIDE SEQUENCE [LARGE SCALE GENOMIC DNA]</scope>
    <source>
        <strain evidence="13 14">NFDCM</strain>
    </source>
</reference>
<comment type="subcellular location">
    <subcellularLocation>
        <location evidence="1">Membrane</location>
        <topology evidence="1">Multi-pass membrane protein</topology>
    </subcellularLocation>
</comment>
<keyword evidence="4 9" id="KW-0472">Membrane</keyword>
<evidence type="ECO:0000313" key="15">
    <source>
        <dbReference type="Proteomes" id="UP000623509"/>
    </source>
</evidence>
<dbReference type="Proteomes" id="UP000623509">
    <property type="component" value="Unassembled WGS sequence"/>
</dbReference>
<dbReference type="AlphaFoldDB" id="A0A272EYG8"/>
<accession>A0A272EYG8</accession>
<dbReference type="PANTHER" id="PTHR32089">
    <property type="entry name" value="METHYL-ACCEPTING CHEMOTAXIS PROTEIN MCPB"/>
    <property type="match status" value="1"/>
</dbReference>
<dbReference type="FunFam" id="1.10.287.950:FF:000001">
    <property type="entry name" value="Methyl-accepting chemotaxis sensory transducer"/>
    <property type="match status" value="1"/>
</dbReference>
<dbReference type="PRINTS" id="PR00260">
    <property type="entry name" value="CHEMTRNSDUCR"/>
</dbReference>
<dbReference type="SUPFAM" id="SSF58104">
    <property type="entry name" value="Methyl-accepting chemotaxis protein (MCP) signaling domain"/>
    <property type="match status" value="1"/>
</dbReference>
<evidence type="ECO:0000313" key="13">
    <source>
        <dbReference type="EMBL" id="PAS95174.1"/>
    </source>
</evidence>
<dbReference type="EMBL" id="NMRN01000002">
    <property type="protein sequence ID" value="PAS95174.1"/>
    <property type="molecule type" value="Genomic_DNA"/>
</dbReference>
<comment type="similarity">
    <text evidence="6">Belongs to the methyl-accepting chemotaxis (MCP) protein family.</text>
</comment>